<proteinExistence type="predicted"/>
<sequence>MSIMWISSAVAQTVSVAIAEWPPYAVKSLEDGGKYTKRVIDSLKSAGFKAHLVWHDNWLTAYNRTQVAKDDASIFWVCNPERADHFYYSNPFQVIQTVMFHLKSNNYQWNNLSDLKGRGPFGITTAYYYGDNFSEAAKKYNFNLREVRRESLVFNLLIYGRVNYVPTDILNGLELIERHVPKESQSYITYNPKPIEVGYLHLIIAKSHPQAKIILNGINKAIALLDDKYAKQLALKSLKDSCPTIEQAL</sequence>
<evidence type="ECO:0000313" key="1">
    <source>
        <dbReference type="EMBL" id="MDE1464108.1"/>
    </source>
</evidence>
<comment type="caution">
    <text evidence="1">The sequence shown here is derived from an EMBL/GenBank/DDBJ whole genome shotgun (WGS) entry which is preliminary data.</text>
</comment>
<gene>
    <name evidence="1" type="ORF">ORQ98_19310</name>
</gene>
<dbReference type="SUPFAM" id="SSF53850">
    <property type="entry name" value="Periplasmic binding protein-like II"/>
    <property type="match status" value="1"/>
</dbReference>
<reference evidence="1 2" key="1">
    <citation type="submission" date="2022-11" db="EMBL/GenBank/DDBJ databases">
        <title>Spartinivicinus poritis sp. nov., isolated from scleractinian coral Porites lutea.</title>
        <authorList>
            <person name="Zhang G."/>
            <person name="Cai L."/>
            <person name="Wei Q."/>
        </authorList>
    </citation>
    <scope>NUCLEOTIDE SEQUENCE [LARGE SCALE GENOMIC DNA]</scope>
    <source>
        <strain evidence="1 2">A2-2</strain>
    </source>
</reference>
<keyword evidence="2" id="KW-1185">Reference proteome</keyword>
<dbReference type="Proteomes" id="UP001528823">
    <property type="component" value="Unassembled WGS sequence"/>
</dbReference>
<organism evidence="1 2">
    <name type="scientific">Spartinivicinus poritis</name>
    <dbReference type="NCBI Taxonomy" id="2994640"/>
    <lineage>
        <taxon>Bacteria</taxon>
        <taxon>Pseudomonadati</taxon>
        <taxon>Pseudomonadota</taxon>
        <taxon>Gammaproteobacteria</taxon>
        <taxon>Oceanospirillales</taxon>
        <taxon>Zooshikellaceae</taxon>
        <taxon>Spartinivicinus</taxon>
    </lineage>
</organism>
<dbReference type="Gene3D" id="3.40.190.10">
    <property type="entry name" value="Periplasmic binding protein-like II"/>
    <property type="match status" value="2"/>
</dbReference>
<dbReference type="EMBL" id="JAPMOU010000028">
    <property type="protein sequence ID" value="MDE1464108.1"/>
    <property type="molecule type" value="Genomic_DNA"/>
</dbReference>
<accession>A0ABT5UCK0</accession>
<protein>
    <submittedName>
        <fullName evidence="1">Transporter substrate-binding domain-containing protein</fullName>
    </submittedName>
</protein>
<name>A0ABT5UCK0_9GAMM</name>
<evidence type="ECO:0000313" key="2">
    <source>
        <dbReference type="Proteomes" id="UP001528823"/>
    </source>
</evidence>
<dbReference type="RefSeq" id="WP_274690439.1">
    <property type="nucleotide sequence ID" value="NZ_JAPMOU010000028.1"/>
</dbReference>